<comment type="cofactor">
    <cofactor evidence="3">
        <name>FAD</name>
        <dbReference type="ChEBI" id="CHEBI:57692"/>
    </cofactor>
</comment>
<dbReference type="PROSITE" id="PS00624">
    <property type="entry name" value="GMC_OXRED_2"/>
    <property type="match status" value="1"/>
</dbReference>
<dbReference type="InterPro" id="IPR012132">
    <property type="entry name" value="GMC_OxRdtase"/>
</dbReference>
<dbReference type="Pfam" id="PF00732">
    <property type="entry name" value="GMC_oxred_N"/>
    <property type="match status" value="1"/>
</dbReference>
<dbReference type="SUPFAM" id="SSF54373">
    <property type="entry name" value="FAD-linked reductases, C-terminal domain"/>
    <property type="match status" value="1"/>
</dbReference>
<feature type="binding site" evidence="3">
    <location>
        <position position="228"/>
    </location>
    <ligand>
        <name>FAD</name>
        <dbReference type="ChEBI" id="CHEBI:57692"/>
    </ligand>
</feature>
<evidence type="ECO:0000313" key="8">
    <source>
        <dbReference type="Proteomes" id="UP000701801"/>
    </source>
</evidence>
<name>A0A9N9LLW7_9HELO</name>
<dbReference type="EMBL" id="CAJVRM010000225">
    <property type="protein sequence ID" value="CAG8977584.1"/>
    <property type="molecule type" value="Genomic_DNA"/>
</dbReference>
<dbReference type="GO" id="GO:0016614">
    <property type="term" value="F:oxidoreductase activity, acting on CH-OH group of donors"/>
    <property type="evidence" value="ECO:0007669"/>
    <property type="project" value="InterPro"/>
</dbReference>
<evidence type="ECO:0000313" key="7">
    <source>
        <dbReference type="EMBL" id="CAG8977584.1"/>
    </source>
</evidence>
<dbReference type="InterPro" id="IPR007867">
    <property type="entry name" value="GMC_OxRtase_C"/>
</dbReference>
<feature type="domain" description="Glucose-methanol-choline oxidoreductase N-terminal" evidence="5">
    <location>
        <begin position="85"/>
        <end position="108"/>
    </location>
</feature>
<dbReference type="PANTHER" id="PTHR11552">
    <property type="entry name" value="GLUCOSE-METHANOL-CHOLINE GMC OXIDOREDUCTASE"/>
    <property type="match status" value="1"/>
</dbReference>
<proteinExistence type="inferred from homology"/>
<dbReference type="GO" id="GO:0050660">
    <property type="term" value="F:flavin adenine dinucleotide binding"/>
    <property type="evidence" value="ECO:0007669"/>
    <property type="project" value="InterPro"/>
</dbReference>
<dbReference type="SUPFAM" id="SSF51905">
    <property type="entry name" value="FAD/NAD(P)-binding domain"/>
    <property type="match status" value="1"/>
</dbReference>
<dbReference type="Gene3D" id="3.50.50.60">
    <property type="entry name" value="FAD/NAD(P)-binding domain"/>
    <property type="match status" value="1"/>
</dbReference>
<keyword evidence="3 4" id="KW-0274">FAD</keyword>
<evidence type="ECO:0000256" key="1">
    <source>
        <dbReference type="ARBA" id="ARBA00010790"/>
    </source>
</evidence>
<dbReference type="InterPro" id="IPR036188">
    <property type="entry name" value="FAD/NAD-bd_sf"/>
</dbReference>
<dbReference type="PROSITE" id="PS00623">
    <property type="entry name" value="GMC_OXRED_1"/>
    <property type="match status" value="1"/>
</dbReference>
<comment type="caution">
    <text evidence="7">The sequence shown here is derived from an EMBL/GenBank/DDBJ whole genome shotgun (WGS) entry which is preliminary data.</text>
</comment>
<protein>
    <recommendedName>
        <fullName evidence="5 6">Glucose-methanol-choline oxidoreductase N-terminal domain-containing protein</fullName>
    </recommendedName>
</protein>
<gene>
    <name evidence="7" type="ORF">HYALB_00008360</name>
</gene>
<dbReference type="Proteomes" id="UP000701801">
    <property type="component" value="Unassembled WGS sequence"/>
</dbReference>
<feature type="binding site" evidence="3">
    <location>
        <begin position="533"/>
        <end position="534"/>
    </location>
    <ligand>
        <name>FAD</name>
        <dbReference type="ChEBI" id="CHEBI:57692"/>
    </ligand>
</feature>
<comment type="similarity">
    <text evidence="1 4">Belongs to the GMC oxidoreductase family.</text>
</comment>
<evidence type="ECO:0000259" key="5">
    <source>
        <dbReference type="PROSITE" id="PS00623"/>
    </source>
</evidence>
<evidence type="ECO:0000256" key="3">
    <source>
        <dbReference type="PIRSR" id="PIRSR000137-2"/>
    </source>
</evidence>
<dbReference type="InterPro" id="IPR000172">
    <property type="entry name" value="GMC_OxRdtase_N"/>
</dbReference>
<feature type="active site" description="Proton donor" evidence="2">
    <location>
        <position position="494"/>
    </location>
</feature>
<dbReference type="AlphaFoldDB" id="A0A9N9LLW7"/>
<dbReference type="PANTHER" id="PTHR11552:SF123">
    <property type="entry name" value="GMC OXIDOREDUCTASE (AFU_ORTHOLOGUE AFUA_2G01770)-RELATED"/>
    <property type="match status" value="1"/>
</dbReference>
<feature type="domain" description="Glucose-methanol-choline oxidoreductase N-terminal" evidence="6">
    <location>
        <begin position="265"/>
        <end position="279"/>
    </location>
</feature>
<dbReference type="PIRSF" id="PIRSF000137">
    <property type="entry name" value="Alcohol_oxidase"/>
    <property type="match status" value="1"/>
</dbReference>
<dbReference type="Gene3D" id="3.30.560.10">
    <property type="entry name" value="Glucose Oxidase, domain 3"/>
    <property type="match status" value="1"/>
</dbReference>
<evidence type="ECO:0000256" key="4">
    <source>
        <dbReference type="RuleBase" id="RU003968"/>
    </source>
</evidence>
<sequence>MEETSADYIIVGGGLTGCALATRLAQRLDSSVSILILEAGPDPTSNPNTTTPMEGLKLQGSELDWAYPTAPTPSTANRVYNLTSGKTLGGGSILNYGGWARGNAGDYDAWAQITGDERWGYRGLLPYMKRSEQFSAKEATADQNGLDGPLKITGVSASDPMRRYPLREPLKKAWEEVGVQLVAGNGCSGSLAGISEFLETWDGGVRQPSHLAYGLAKTRVNIRTNTLVDRVLFERLSGKPPRANGVLLADGIRIKANREVLLAAGALRSPQILQLSGVGPADMLSQHAIPLVHDSPSVGVNLFDHFAFFQIFKLRNPKRGLALGHPALSNPAFLKGFPVDWSINEAVPAQQLQQALADDGDSLDREGLGNPGRTHVESLVMYHPYIPGLPVDGSLVATSVMLTNPTSRGSVGLASASPNDLPVIEPNYFSTSVDHAALVHGSRRLLRALTYTTSGQEFFEGEMAPAPGLDPLSLNSSDDEITERIRMVGSPHYHPAGTCALGSVIDTNLKVKGVHGLRVIDASIFPAPLSGHPQATLYGVAELAAEIIAGRE</sequence>
<evidence type="ECO:0000256" key="2">
    <source>
        <dbReference type="PIRSR" id="PIRSR000137-1"/>
    </source>
</evidence>
<reference evidence="7" key="1">
    <citation type="submission" date="2021-07" db="EMBL/GenBank/DDBJ databases">
        <authorList>
            <person name="Durling M."/>
        </authorList>
    </citation>
    <scope>NUCLEOTIDE SEQUENCE</scope>
</reference>
<dbReference type="Pfam" id="PF05199">
    <property type="entry name" value="GMC_oxred_C"/>
    <property type="match status" value="1"/>
</dbReference>
<accession>A0A9N9LLW7</accession>
<keyword evidence="4" id="KW-0285">Flavoprotein</keyword>
<dbReference type="OrthoDB" id="269227at2759"/>
<feature type="active site" description="Proton acceptor" evidence="2">
    <location>
        <position position="532"/>
    </location>
</feature>
<organism evidence="7 8">
    <name type="scientific">Hymenoscyphus albidus</name>
    <dbReference type="NCBI Taxonomy" id="595503"/>
    <lineage>
        <taxon>Eukaryota</taxon>
        <taxon>Fungi</taxon>
        <taxon>Dikarya</taxon>
        <taxon>Ascomycota</taxon>
        <taxon>Pezizomycotina</taxon>
        <taxon>Leotiomycetes</taxon>
        <taxon>Helotiales</taxon>
        <taxon>Helotiaceae</taxon>
        <taxon>Hymenoscyphus</taxon>
    </lineage>
</organism>
<evidence type="ECO:0000259" key="6">
    <source>
        <dbReference type="PROSITE" id="PS00624"/>
    </source>
</evidence>
<keyword evidence="8" id="KW-1185">Reference proteome</keyword>